<sequence>MEKTILFFVLTNIHTNCADTQNYSADDLPKIKYECRLYRIYGETTPNTGFAVCDVENFVSLYKKQCIIVIVGLKDDFVFEKDLNTYLTNTNCFFRLYEKKTFEVADDLPVDYSSSHQSSRVPSESKCFCASRSHRESQNNCYLRFRSSSTAIVYTAKSNLTDEQLLSLPTDKDFKTRCCERKSLLVQGSSGGVSARAQNGVSQSSAAQLGQVPVRRLLEAEEESEQEEEKI</sequence>
<dbReference type="AlphaFoldDB" id="A0A915ESK2"/>
<feature type="compositionally biased region" description="Acidic residues" evidence="1">
    <location>
        <begin position="220"/>
        <end position="231"/>
    </location>
</feature>
<evidence type="ECO:0000256" key="1">
    <source>
        <dbReference type="SAM" id="MobiDB-lite"/>
    </source>
</evidence>
<organism evidence="2 3">
    <name type="scientific">Ditylenchus dipsaci</name>
    <dbReference type="NCBI Taxonomy" id="166011"/>
    <lineage>
        <taxon>Eukaryota</taxon>
        <taxon>Metazoa</taxon>
        <taxon>Ecdysozoa</taxon>
        <taxon>Nematoda</taxon>
        <taxon>Chromadorea</taxon>
        <taxon>Rhabditida</taxon>
        <taxon>Tylenchina</taxon>
        <taxon>Tylenchomorpha</taxon>
        <taxon>Sphaerularioidea</taxon>
        <taxon>Anguinidae</taxon>
        <taxon>Anguininae</taxon>
        <taxon>Ditylenchus</taxon>
    </lineage>
</organism>
<evidence type="ECO:0000313" key="2">
    <source>
        <dbReference type="Proteomes" id="UP000887574"/>
    </source>
</evidence>
<feature type="region of interest" description="Disordered" evidence="1">
    <location>
        <begin position="212"/>
        <end position="231"/>
    </location>
</feature>
<dbReference type="Proteomes" id="UP000887574">
    <property type="component" value="Unplaced"/>
</dbReference>
<evidence type="ECO:0000313" key="3">
    <source>
        <dbReference type="WBParaSite" id="jg9044"/>
    </source>
</evidence>
<proteinExistence type="predicted"/>
<keyword evidence="2" id="KW-1185">Reference proteome</keyword>
<dbReference type="WBParaSite" id="jg9044">
    <property type="protein sequence ID" value="jg9044"/>
    <property type="gene ID" value="jg9044"/>
</dbReference>
<name>A0A915ESK2_9BILA</name>
<reference evidence="3" key="1">
    <citation type="submission" date="2022-11" db="UniProtKB">
        <authorList>
            <consortium name="WormBaseParasite"/>
        </authorList>
    </citation>
    <scope>IDENTIFICATION</scope>
</reference>
<accession>A0A915ESK2</accession>
<protein>
    <submittedName>
        <fullName evidence="3">Uncharacterized protein</fullName>
    </submittedName>
</protein>